<keyword evidence="2" id="KW-1185">Reference proteome</keyword>
<proteinExistence type="predicted"/>
<dbReference type="AlphaFoldDB" id="A0A1H8P4Z0"/>
<name>A0A1H8P4Z0_9SPHI</name>
<organism evidence="1 2">
    <name type="scientific">Mucilaginibacter gossypiicola</name>
    <dbReference type="NCBI Taxonomy" id="551995"/>
    <lineage>
        <taxon>Bacteria</taxon>
        <taxon>Pseudomonadati</taxon>
        <taxon>Bacteroidota</taxon>
        <taxon>Sphingobacteriia</taxon>
        <taxon>Sphingobacteriales</taxon>
        <taxon>Sphingobacteriaceae</taxon>
        <taxon>Mucilaginibacter</taxon>
    </lineage>
</organism>
<accession>A0A1H8P4Z0</accession>
<evidence type="ECO:0000313" key="2">
    <source>
        <dbReference type="Proteomes" id="UP000198942"/>
    </source>
</evidence>
<dbReference type="OrthoDB" id="10008788at2"/>
<protein>
    <submittedName>
        <fullName evidence="1">Uncharacterized protein</fullName>
    </submittedName>
</protein>
<gene>
    <name evidence="1" type="ORF">SAMN05192574_107231</name>
</gene>
<dbReference type="Proteomes" id="UP000198942">
    <property type="component" value="Unassembled WGS sequence"/>
</dbReference>
<dbReference type="EMBL" id="FOCL01000007">
    <property type="protein sequence ID" value="SEO36877.1"/>
    <property type="molecule type" value="Genomic_DNA"/>
</dbReference>
<sequence length="153" mass="18201">MRISIDNFELNFKRNNDGEWWAIFTLNTSQCEVTFDEKVFQNKPDEELTINWNCIEEAIKDLINNFDTLMYKSKSALIALHQQIFDNEFLDKKGYFDFSGIEIVEYNTQGHRYAIDLCFSLHSHLLFVMDELCYNSNFKKQPYGLILSNVRRE</sequence>
<reference evidence="2" key="1">
    <citation type="submission" date="2016-10" db="EMBL/GenBank/DDBJ databases">
        <authorList>
            <person name="Varghese N."/>
            <person name="Submissions S."/>
        </authorList>
    </citation>
    <scope>NUCLEOTIDE SEQUENCE [LARGE SCALE GENOMIC DNA]</scope>
    <source>
        <strain evidence="2">Gh-48</strain>
    </source>
</reference>
<evidence type="ECO:0000313" key="1">
    <source>
        <dbReference type="EMBL" id="SEO36877.1"/>
    </source>
</evidence>
<dbReference type="RefSeq" id="WP_091214634.1">
    <property type="nucleotide sequence ID" value="NZ_FOCL01000007.1"/>
</dbReference>